<evidence type="ECO:0000256" key="1">
    <source>
        <dbReference type="SAM" id="MobiDB-lite"/>
    </source>
</evidence>
<protein>
    <submittedName>
        <fullName evidence="2">Respiration factor rsf1</fullName>
    </submittedName>
</protein>
<proteinExistence type="predicted"/>
<feature type="region of interest" description="Disordered" evidence="1">
    <location>
        <begin position="168"/>
        <end position="191"/>
    </location>
</feature>
<evidence type="ECO:0000313" key="3">
    <source>
        <dbReference type="Proteomes" id="UP001196413"/>
    </source>
</evidence>
<feature type="compositionally biased region" description="Basic residues" evidence="1">
    <location>
        <begin position="175"/>
        <end position="185"/>
    </location>
</feature>
<keyword evidence="3" id="KW-1185">Reference proteome</keyword>
<reference evidence="2" key="1">
    <citation type="submission" date="2021-06" db="EMBL/GenBank/DDBJ databases">
        <title>Parelaphostrongylus tenuis whole genome reference sequence.</title>
        <authorList>
            <person name="Garwood T.J."/>
            <person name="Larsen P.A."/>
            <person name="Fountain-Jones N.M."/>
            <person name="Garbe J.R."/>
            <person name="Macchietto M.G."/>
            <person name="Kania S.A."/>
            <person name="Gerhold R.W."/>
            <person name="Richards J.E."/>
            <person name="Wolf T.M."/>
        </authorList>
    </citation>
    <scope>NUCLEOTIDE SEQUENCE</scope>
    <source>
        <strain evidence="2">MNPRO001-30</strain>
        <tissue evidence="2">Meninges</tissue>
    </source>
</reference>
<evidence type="ECO:0000313" key="2">
    <source>
        <dbReference type="EMBL" id="KAJ1374963.1"/>
    </source>
</evidence>
<name>A0AAD5WMR7_PARTN</name>
<sequence>MSIVGKLKILRTLCDSQLDHNVRLKKRIPTALRALDMKDLVTGVDKCGLANYRQIDSVYDLRLILLNRTMKAATHGHCDLLDLENLIAKLKSGDLGYVKNPNDKREFKKAFNNDGENIANMVTKKGTYVDMFLDETAIKNMRAAMVKEKEERRNRRARSLYFTDVHHPKGERRVLPHRSASKRPKLTSVNM</sequence>
<dbReference type="AlphaFoldDB" id="A0AAD5WMR7"/>
<dbReference type="Proteomes" id="UP001196413">
    <property type="component" value="Unassembled WGS sequence"/>
</dbReference>
<organism evidence="2 3">
    <name type="scientific">Parelaphostrongylus tenuis</name>
    <name type="common">Meningeal worm</name>
    <dbReference type="NCBI Taxonomy" id="148309"/>
    <lineage>
        <taxon>Eukaryota</taxon>
        <taxon>Metazoa</taxon>
        <taxon>Ecdysozoa</taxon>
        <taxon>Nematoda</taxon>
        <taxon>Chromadorea</taxon>
        <taxon>Rhabditida</taxon>
        <taxon>Rhabditina</taxon>
        <taxon>Rhabditomorpha</taxon>
        <taxon>Strongyloidea</taxon>
        <taxon>Metastrongylidae</taxon>
        <taxon>Parelaphostrongylus</taxon>
    </lineage>
</organism>
<dbReference type="EMBL" id="JAHQIW010007499">
    <property type="protein sequence ID" value="KAJ1374963.1"/>
    <property type="molecule type" value="Genomic_DNA"/>
</dbReference>
<gene>
    <name evidence="2" type="primary">RSF1_2</name>
    <name evidence="2" type="ORF">KIN20_038172</name>
</gene>
<accession>A0AAD5WMR7</accession>
<comment type="caution">
    <text evidence="2">The sequence shown here is derived from an EMBL/GenBank/DDBJ whole genome shotgun (WGS) entry which is preliminary data.</text>
</comment>